<dbReference type="KEGG" id="sxi:SXIM_28580"/>
<dbReference type="EMBL" id="CP009922">
    <property type="protein sequence ID" value="AKG44242.1"/>
    <property type="molecule type" value="Genomic_DNA"/>
</dbReference>
<accession>A0A0F7FVG3</accession>
<dbReference type="AlphaFoldDB" id="A0A0F7FVG3"/>
<feature type="domain" description="AB hydrolase-1" evidence="1">
    <location>
        <begin position="18"/>
        <end position="254"/>
    </location>
</feature>
<dbReference type="PRINTS" id="PR00111">
    <property type="entry name" value="ABHYDROLASE"/>
</dbReference>
<dbReference type="PANTHER" id="PTHR43194:SF2">
    <property type="entry name" value="PEROXISOMAL MEMBRANE PROTEIN LPX1"/>
    <property type="match status" value="1"/>
</dbReference>
<dbReference type="InterPro" id="IPR050228">
    <property type="entry name" value="Carboxylesterase_BioH"/>
</dbReference>
<dbReference type="Gene3D" id="3.40.50.1820">
    <property type="entry name" value="alpha/beta hydrolase"/>
    <property type="match status" value="1"/>
</dbReference>
<evidence type="ECO:0000259" key="1">
    <source>
        <dbReference type="Pfam" id="PF12697"/>
    </source>
</evidence>
<dbReference type="Proteomes" id="UP000034034">
    <property type="component" value="Chromosome"/>
</dbReference>
<dbReference type="PRINTS" id="PR00412">
    <property type="entry name" value="EPOXHYDRLASE"/>
</dbReference>
<sequence length="261" mass="27923">MAWTAPGLDSGGNGIPLLALHGSFGRGAVFARLAADLGPAFRVLAPDQRGHGHCPPRPGGFGVERFTDDAERLLTELVQERGGRPLAVLGHSLGGIIAYHLAARRPDLVSALIIEDVGPVMRRPEIERPVLDVRGWPATAPTREALAAAIEAAGVPDAAYFMASAVPDEERGGWRLLFDWDTMTEVQTGGVGDWWPRWLGSRCPALVLRGGHSTLLPAVLAREMTARRPGARLLEFPAAGHWIHDDDPVGVAEAVRGFLTP</sequence>
<dbReference type="InterPro" id="IPR000073">
    <property type="entry name" value="AB_hydrolase_1"/>
</dbReference>
<dbReference type="InterPro" id="IPR000639">
    <property type="entry name" value="Epox_hydrolase-like"/>
</dbReference>
<evidence type="ECO:0000313" key="3">
    <source>
        <dbReference type="Proteomes" id="UP000034034"/>
    </source>
</evidence>
<organism evidence="2 3">
    <name type="scientific">Streptomyces xiamenensis</name>
    <dbReference type="NCBI Taxonomy" id="408015"/>
    <lineage>
        <taxon>Bacteria</taxon>
        <taxon>Bacillati</taxon>
        <taxon>Actinomycetota</taxon>
        <taxon>Actinomycetes</taxon>
        <taxon>Kitasatosporales</taxon>
        <taxon>Streptomycetaceae</taxon>
        <taxon>Streptomyces</taxon>
    </lineage>
</organism>
<dbReference type="RefSeq" id="WP_046724241.1">
    <property type="nucleotide sequence ID" value="NZ_CP009922.3"/>
</dbReference>
<dbReference type="InterPro" id="IPR029058">
    <property type="entry name" value="AB_hydrolase_fold"/>
</dbReference>
<dbReference type="Pfam" id="PF12697">
    <property type="entry name" value="Abhydrolase_6"/>
    <property type="match status" value="1"/>
</dbReference>
<dbReference type="SUPFAM" id="SSF53474">
    <property type="entry name" value="alpha/beta-Hydrolases"/>
    <property type="match status" value="1"/>
</dbReference>
<name>A0A0F7FVG3_9ACTN</name>
<dbReference type="PATRIC" id="fig|408015.6.peg.2894"/>
<dbReference type="GO" id="GO:0016787">
    <property type="term" value="F:hydrolase activity"/>
    <property type="evidence" value="ECO:0007669"/>
    <property type="project" value="UniProtKB-KW"/>
</dbReference>
<protein>
    <submittedName>
        <fullName evidence="2">Alpha/beta hydrolase fold containing protein</fullName>
    </submittedName>
</protein>
<dbReference type="HOGENOM" id="CLU_020336_50_4_11"/>
<keyword evidence="3" id="KW-1185">Reference proteome</keyword>
<dbReference type="PANTHER" id="PTHR43194">
    <property type="entry name" value="HYDROLASE ALPHA/BETA FOLD FAMILY"/>
    <property type="match status" value="1"/>
</dbReference>
<evidence type="ECO:0000313" key="2">
    <source>
        <dbReference type="EMBL" id="AKG44242.1"/>
    </source>
</evidence>
<proteinExistence type="predicted"/>
<reference evidence="2" key="1">
    <citation type="submission" date="2019-08" db="EMBL/GenBank/DDBJ databases">
        <title>Complete genome sequence of a mangrove-derived Streptomyces xiamenensis.</title>
        <authorList>
            <person name="Xu J."/>
        </authorList>
    </citation>
    <scope>NUCLEOTIDE SEQUENCE</scope>
    <source>
        <strain evidence="2">318</strain>
    </source>
</reference>
<keyword evidence="2" id="KW-0378">Hydrolase</keyword>
<gene>
    <name evidence="2" type="ORF">SXIM_28580</name>
</gene>
<dbReference type="STRING" id="408015.SXIM_28580"/>